<dbReference type="InterPro" id="IPR036388">
    <property type="entry name" value="WH-like_DNA-bd_sf"/>
</dbReference>
<accession>A0A0C2DR11</accession>
<protein>
    <recommendedName>
        <fullName evidence="3">Paired domain-containing protein</fullName>
    </recommendedName>
</protein>
<dbReference type="PANTHER" id="PTHR46068">
    <property type="entry name" value="PROTEIN CBG27172"/>
    <property type="match status" value="1"/>
</dbReference>
<evidence type="ECO:0008006" key="3">
    <source>
        <dbReference type="Google" id="ProtNLM"/>
    </source>
</evidence>
<dbReference type="Gene3D" id="1.10.10.10">
    <property type="entry name" value="Winged helix-like DNA-binding domain superfamily/Winged helix DNA-binding domain"/>
    <property type="match status" value="1"/>
</dbReference>
<gene>
    <name evidence="1" type="ORF">ANCDUO_04516</name>
</gene>
<dbReference type="AlphaFoldDB" id="A0A0C2DR11"/>
<dbReference type="PANTHER" id="PTHR46068:SF1">
    <property type="entry name" value="TRANSPOSASE IS30-LIKE HTH DOMAIN-CONTAINING PROTEIN"/>
    <property type="match status" value="1"/>
</dbReference>
<name>A0A0C2DR11_9BILA</name>
<evidence type="ECO:0000313" key="2">
    <source>
        <dbReference type="Proteomes" id="UP000054047"/>
    </source>
</evidence>
<sequence length="122" mass="14074">MLKQNVMDLITIRHDSLCQALARREKGVFQAMAKVCPCRDAIARFAESGKKNSAVFSKLVIPLRTVQNIVKQCKEEGHVQRKPRSGRKRTVNIRRMRRIIKKRIDRMAKQLNISGKSVQMMV</sequence>
<keyword evidence="2" id="KW-1185">Reference proteome</keyword>
<evidence type="ECO:0000313" key="1">
    <source>
        <dbReference type="EMBL" id="KIH65162.1"/>
    </source>
</evidence>
<organism evidence="1 2">
    <name type="scientific">Ancylostoma duodenale</name>
    <dbReference type="NCBI Taxonomy" id="51022"/>
    <lineage>
        <taxon>Eukaryota</taxon>
        <taxon>Metazoa</taxon>
        <taxon>Ecdysozoa</taxon>
        <taxon>Nematoda</taxon>
        <taxon>Chromadorea</taxon>
        <taxon>Rhabditida</taxon>
        <taxon>Rhabditina</taxon>
        <taxon>Rhabditomorpha</taxon>
        <taxon>Strongyloidea</taxon>
        <taxon>Ancylostomatidae</taxon>
        <taxon>Ancylostomatinae</taxon>
        <taxon>Ancylostoma</taxon>
    </lineage>
</organism>
<dbReference type="Proteomes" id="UP000054047">
    <property type="component" value="Unassembled WGS sequence"/>
</dbReference>
<proteinExistence type="predicted"/>
<reference evidence="1 2" key="1">
    <citation type="submission" date="2013-12" db="EMBL/GenBank/DDBJ databases">
        <title>Draft genome of the parsitic nematode Ancylostoma duodenale.</title>
        <authorList>
            <person name="Mitreva M."/>
        </authorList>
    </citation>
    <scope>NUCLEOTIDE SEQUENCE [LARGE SCALE GENOMIC DNA]</scope>
    <source>
        <strain evidence="1 2">Zhejiang</strain>
    </source>
</reference>
<dbReference type="EMBL" id="KN727675">
    <property type="protein sequence ID" value="KIH65162.1"/>
    <property type="molecule type" value="Genomic_DNA"/>
</dbReference>